<keyword evidence="4 12" id="KW-0808">Transferase</keyword>
<feature type="binding site" evidence="12">
    <location>
        <begin position="40"/>
        <end position="44"/>
    </location>
    <ligand>
        <name>substrate</name>
    </ligand>
</feature>
<dbReference type="Pfam" id="PF00294">
    <property type="entry name" value="PfkB"/>
    <property type="match status" value="1"/>
</dbReference>
<evidence type="ECO:0000256" key="3">
    <source>
        <dbReference type="ARBA" id="ARBA00016943"/>
    </source>
</evidence>
<evidence type="ECO:0000256" key="12">
    <source>
        <dbReference type="HAMAP-Rule" id="MF_01987"/>
    </source>
</evidence>
<proteinExistence type="inferred from homology"/>
<keyword evidence="6 12" id="KW-0547">Nucleotide-binding</keyword>
<dbReference type="InterPro" id="IPR002139">
    <property type="entry name" value="Ribo/fructo_kinase"/>
</dbReference>
<feature type="binding site" evidence="12">
    <location>
        <position position="250"/>
    </location>
    <ligand>
        <name>substrate</name>
    </ligand>
</feature>
<keyword evidence="7 12" id="KW-0418">Kinase</keyword>
<dbReference type="EMBL" id="BAABAT010000002">
    <property type="protein sequence ID" value="GAA4244638.1"/>
    <property type="molecule type" value="Genomic_DNA"/>
</dbReference>
<keyword evidence="5 12" id="KW-0479">Metal-binding</keyword>
<evidence type="ECO:0000256" key="7">
    <source>
        <dbReference type="ARBA" id="ARBA00022777"/>
    </source>
</evidence>
<evidence type="ECO:0000256" key="6">
    <source>
        <dbReference type="ARBA" id="ARBA00022741"/>
    </source>
</evidence>
<dbReference type="InterPro" id="IPR011611">
    <property type="entry name" value="PfkB_dom"/>
</dbReference>
<evidence type="ECO:0000313" key="15">
    <source>
        <dbReference type="Proteomes" id="UP001500620"/>
    </source>
</evidence>
<evidence type="ECO:0000256" key="5">
    <source>
        <dbReference type="ARBA" id="ARBA00022723"/>
    </source>
</evidence>
<feature type="binding site" evidence="12">
    <location>
        <begin position="12"/>
        <end position="14"/>
    </location>
    <ligand>
        <name>substrate</name>
    </ligand>
</feature>
<evidence type="ECO:0000256" key="9">
    <source>
        <dbReference type="ARBA" id="ARBA00022842"/>
    </source>
</evidence>
<comment type="cofactor">
    <cofactor evidence="12">
        <name>Mg(2+)</name>
        <dbReference type="ChEBI" id="CHEBI:18420"/>
    </cofactor>
    <text evidence="12">Requires a divalent cation, most likely magnesium in vivo, as an electrophilic catalyst to aid phosphoryl group transfer. It is the chelate of the metal and the nucleotide that is the actual substrate.</text>
</comment>
<evidence type="ECO:0000256" key="4">
    <source>
        <dbReference type="ARBA" id="ARBA00022679"/>
    </source>
</evidence>
<feature type="binding site" evidence="12">
    <location>
        <position position="290"/>
    </location>
    <ligand>
        <name>K(+)</name>
        <dbReference type="ChEBI" id="CHEBI:29103"/>
    </ligand>
</feature>
<feature type="active site" description="Proton acceptor" evidence="12">
    <location>
        <position position="250"/>
    </location>
</feature>
<comment type="catalytic activity">
    <reaction evidence="12">
        <text>D-ribose + ATP = D-ribose 5-phosphate + ADP + H(+)</text>
        <dbReference type="Rhea" id="RHEA:13697"/>
        <dbReference type="ChEBI" id="CHEBI:15378"/>
        <dbReference type="ChEBI" id="CHEBI:30616"/>
        <dbReference type="ChEBI" id="CHEBI:47013"/>
        <dbReference type="ChEBI" id="CHEBI:78346"/>
        <dbReference type="ChEBI" id="CHEBI:456216"/>
        <dbReference type="EC" id="2.7.1.15"/>
    </reaction>
</comment>
<keyword evidence="9 12" id="KW-0460">Magnesium</keyword>
<dbReference type="PROSITE" id="PS00584">
    <property type="entry name" value="PFKB_KINASES_2"/>
    <property type="match status" value="1"/>
</dbReference>
<evidence type="ECO:0000313" key="14">
    <source>
        <dbReference type="EMBL" id="GAA4244638.1"/>
    </source>
</evidence>
<dbReference type="InterPro" id="IPR029056">
    <property type="entry name" value="Ribokinase-like"/>
</dbReference>
<comment type="caution">
    <text evidence="14">The sequence shown here is derived from an EMBL/GenBank/DDBJ whole genome shotgun (WGS) entry which is preliminary data.</text>
</comment>
<reference evidence="15" key="1">
    <citation type="journal article" date="2019" name="Int. J. Syst. Evol. Microbiol.">
        <title>The Global Catalogue of Microorganisms (GCM) 10K type strain sequencing project: providing services to taxonomists for standard genome sequencing and annotation.</title>
        <authorList>
            <consortium name="The Broad Institute Genomics Platform"/>
            <consortium name="The Broad Institute Genome Sequencing Center for Infectious Disease"/>
            <person name="Wu L."/>
            <person name="Ma J."/>
        </authorList>
    </citation>
    <scope>NUCLEOTIDE SEQUENCE [LARGE SCALE GENOMIC DNA]</scope>
    <source>
        <strain evidence="15">JCM 17441</strain>
    </source>
</reference>
<feature type="domain" description="Carbohydrate kinase PfkB" evidence="13">
    <location>
        <begin position="3"/>
        <end position="302"/>
    </location>
</feature>
<comment type="subunit">
    <text evidence="12">Homodimer.</text>
</comment>
<evidence type="ECO:0000256" key="2">
    <source>
        <dbReference type="ARBA" id="ARBA00012035"/>
    </source>
</evidence>
<dbReference type="Gene3D" id="3.40.1190.20">
    <property type="match status" value="1"/>
</dbReference>
<dbReference type="RefSeq" id="WP_345121402.1">
    <property type="nucleotide sequence ID" value="NZ_BAABAT010000002.1"/>
</dbReference>
<comment type="similarity">
    <text evidence="12">Belongs to the carbohydrate kinase PfkB family. Ribokinase subfamily.</text>
</comment>
<organism evidence="14 15">
    <name type="scientific">Dactylosporangium darangshiense</name>
    <dbReference type="NCBI Taxonomy" id="579108"/>
    <lineage>
        <taxon>Bacteria</taxon>
        <taxon>Bacillati</taxon>
        <taxon>Actinomycetota</taxon>
        <taxon>Actinomycetes</taxon>
        <taxon>Micromonosporales</taxon>
        <taxon>Micromonosporaceae</taxon>
        <taxon>Dactylosporangium</taxon>
    </lineage>
</organism>
<feature type="binding site" evidence="12">
    <location>
        <begin position="217"/>
        <end position="222"/>
    </location>
    <ligand>
        <name>ATP</name>
        <dbReference type="ChEBI" id="CHEBI:30616"/>
    </ligand>
</feature>
<dbReference type="CDD" id="cd01174">
    <property type="entry name" value="ribokinase"/>
    <property type="match status" value="1"/>
</dbReference>
<feature type="binding site" evidence="12">
    <location>
        <begin position="249"/>
        <end position="250"/>
    </location>
    <ligand>
        <name>ATP</name>
        <dbReference type="ChEBI" id="CHEBI:30616"/>
    </ligand>
</feature>
<feature type="binding site" evidence="12">
    <location>
        <position position="183"/>
    </location>
    <ligand>
        <name>ATP</name>
        <dbReference type="ChEBI" id="CHEBI:30616"/>
    </ligand>
</feature>
<dbReference type="SUPFAM" id="SSF53613">
    <property type="entry name" value="Ribokinase-like"/>
    <property type="match status" value="1"/>
</dbReference>
<evidence type="ECO:0000259" key="13">
    <source>
        <dbReference type="Pfam" id="PF00294"/>
    </source>
</evidence>
<feature type="binding site" evidence="12">
    <location>
        <position position="244"/>
    </location>
    <ligand>
        <name>K(+)</name>
        <dbReference type="ChEBI" id="CHEBI:29103"/>
    </ligand>
</feature>
<comment type="function">
    <text evidence="12">Catalyzes the phosphorylation of ribose at O-5 in a reaction requiring ATP and magnesium. The resulting D-ribose-5-phosphate can then be used either for sythesis of nucleotides, histidine, and tryptophan, or as a component of the pentose phosphate pathway.</text>
</comment>
<comment type="activity regulation">
    <text evidence="12">Activated by a monovalent cation that binds near, but not in, the active site. The most likely occupant of the site in vivo is potassium. Ion binding induces a conformational change that may alter substrate affinity.</text>
</comment>
<dbReference type="HAMAP" id="MF_01987">
    <property type="entry name" value="Ribokinase"/>
    <property type="match status" value="1"/>
</dbReference>
<name>A0ABP8CXM0_9ACTN</name>
<dbReference type="InterPro" id="IPR011877">
    <property type="entry name" value="Ribokinase"/>
</dbReference>
<feature type="binding site" evidence="12">
    <location>
        <position position="293"/>
    </location>
    <ligand>
        <name>K(+)</name>
        <dbReference type="ChEBI" id="CHEBI:29103"/>
    </ligand>
</feature>
<evidence type="ECO:0000256" key="10">
    <source>
        <dbReference type="ARBA" id="ARBA00022958"/>
    </source>
</evidence>
<comment type="similarity">
    <text evidence="1">Belongs to the carbohydrate kinase pfkB family.</text>
</comment>
<comment type="subcellular location">
    <subcellularLocation>
        <location evidence="12">Cytoplasm</location>
    </subcellularLocation>
</comment>
<dbReference type="PANTHER" id="PTHR10584">
    <property type="entry name" value="SUGAR KINASE"/>
    <property type="match status" value="1"/>
</dbReference>
<feature type="binding site" evidence="12">
    <location>
        <position position="295"/>
    </location>
    <ligand>
        <name>K(+)</name>
        <dbReference type="ChEBI" id="CHEBI:29103"/>
    </ligand>
</feature>
<dbReference type="Proteomes" id="UP001500620">
    <property type="component" value="Unassembled WGS sequence"/>
</dbReference>
<sequence length="318" mass="31317">MSANVIVVGSANLDLVVATPRLPSPGETVLGGDFRTVPGGKGANQAVAAARAGAACAFVGAVGGDDFGRLLRDSLVAAGVDVRGLRTADGPSGVALITVDAAAENCIVVAPGANATLTVLDPADRAAIAAADVLLLQLEIPLTAVAEAAGAARDAGTTVVLNAAPAAQLPPDLLALIDVLVVNEHEAAVVAGRTGAGTGPDGLLDALLELVPRVVLTLGARGAAYGDRDGLRVRVPAPVIDAVDTTAAGDAFTGAMAVAWAEHGLTQPGAAPGDAVTTALRWACAAGAACAQHPGASVALPDRHRIDRLFAATYRGTA</sequence>
<feature type="binding site" evidence="12">
    <location>
        <position position="246"/>
    </location>
    <ligand>
        <name>K(+)</name>
        <dbReference type="ChEBI" id="CHEBI:29103"/>
    </ligand>
</feature>
<evidence type="ECO:0000256" key="11">
    <source>
        <dbReference type="ARBA" id="ARBA00023277"/>
    </source>
</evidence>
<comment type="caution">
    <text evidence="12">Lacks conserved residue(s) required for the propagation of feature annotation.</text>
</comment>
<feature type="binding site" evidence="12">
    <location>
        <position position="139"/>
    </location>
    <ligand>
        <name>substrate</name>
    </ligand>
</feature>
<keyword evidence="12" id="KW-0963">Cytoplasm</keyword>
<evidence type="ECO:0000256" key="8">
    <source>
        <dbReference type="ARBA" id="ARBA00022840"/>
    </source>
</evidence>
<keyword evidence="11 12" id="KW-0119">Carbohydrate metabolism</keyword>
<comment type="pathway">
    <text evidence="12">Carbohydrate metabolism; D-ribose degradation; D-ribose 5-phosphate from beta-D-ribopyranose: step 2/2.</text>
</comment>
<dbReference type="InterPro" id="IPR002173">
    <property type="entry name" value="Carboh/pur_kinase_PfkB_CS"/>
</dbReference>
<protein>
    <recommendedName>
        <fullName evidence="3 12">Ribokinase</fullName>
        <shortName evidence="12">RK</shortName>
        <ecNumber evidence="2 12">2.7.1.15</ecNumber>
    </recommendedName>
</protein>
<dbReference type="EC" id="2.7.1.15" evidence="2 12"/>
<keyword evidence="8 12" id="KW-0067">ATP-binding</keyword>
<dbReference type="PRINTS" id="PR00990">
    <property type="entry name" value="RIBOKINASE"/>
</dbReference>
<keyword evidence="10 12" id="KW-0630">Potassium</keyword>
<gene>
    <name evidence="12" type="primary">rbsK</name>
    <name evidence="14" type="ORF">GCM10022255_008460</name>
</gene>
<keyword evidence="15" id="KW-1185">Reference proteome</keyword>
<evidence type="ECO:0000256" key="1">
    <source>
        <dbReference type="ARBA" id="ARBA00005380"/>
    </source>
</evidence>
<accession>A0ABP8CXM0</accession>
<dbReference type="PANTHER" id="PTHR10584:SF166">
    <property type="entry name" value="RIBOKINASE"/>
    <property type="match status" value="1"/>
</dbReference>